<gene>
    <name evidence="3" type="ORF">BC936DRAFT_139015</name>
</gene>
<dbReference type="PANTHER" id="PTHR43798:SF31">
    <property type="entry name" value="AB HYDROLASE SUPERFAMILY PROTEIN YCLE"/>
    <property type="match status" value="1"/>
</dbReference>
<dbReference type="PRINTS" id="PR00793">
    <property type="entry name" value="PROAMNOPTASE"/>
</dbReference>
<dbReference type="GO" id="GO:0006508">
    <property type="term" value="P:proteolysis"/>
    <property type="evidence" value="ECO:0007669"/>
    <property type="project" value="InterPro"/>
</dbReference>
<keyword evidence="4" id="KW-1185">Reference proteome</keyword>
<name>A0A433BAU1_9FUNG</name>
<dbReference type="GO" id="GO:0008233">
    <property type="term" value="F:peptidase activity"/>
    <property type="evidence" value="ECO:0007669"/>
    <property type="project" value="InterPro"/>
</dbReference>
<dbReference type="InterPro" id="IPR050266">
    <property type="entry name" value="AB_hydrolase_sf"/>
</dbReference>
<dbReference type="InterPro" id="IPR000073">
    <property type="entry name" value="AB_hydrolase_1"/>
</dbReference>
<evidence type="ECO:0000313" key="3">
    <source>
        <dbReference type="EMBL" id="RUP23360.1"/>
    </source>
</evidence>
<dbReference type="GO" id="GO:0016020">
    <property type="term" value="C:membrane"/>
    <property type="evidence" value="ECO:0007669"/>
    <property type="project" value="TreeGrafter"/>
</dbReference>
<accession>A0A433BAU1</accession>
<protein>
    <submittedName>
        <fullName evidence="3">Alpha/beta hydrolase fold protein</fullName>
    </submittedName>
</protein>
<dbReference type="Gene3D" id="3.40.50.1820">
    <property type="entry name" value="alpha/beta hydrolase"/>
    <property type="match status" value="1"/>
</dbReference>
<dbReference type="OrthoDB" id="408373at2759"/>
<organism evidence="3 4">
    <name type="scientific">Jimgerdemannia flammicorona</name>
    <dbReference type="NCBI Taxonomy" id="994334"/>
    <lineage>
        <taxon>Eukaryota</taxon>
        <taxon>Fungi</taxon>
        <taxon>Fungi incertae sedis</taxon>
        <taxon>Mucoromycota</taxon>
        <taxon>Mucoromycotina</taxon>
        <taxon>Endogonomycetes</taxon>
        <taxon>Endogonales</taxon>
        <taxon>Endogonaceae</taxon>
        <taxon>Jimgerdemannia</taxon>
    </lineage>
</organism>
<dbReference type="AlphaFoldDB" id="A0A433BAU1"/>
<dbReference type="PANTHER" id="PTHR43798">
    <property type="entry name" value="MONOACYLGLYCEROL LIPASE"/>
    <property type="match status" value="1"/>
</dbReference>
<dbReference type="Proteomes" id="UP000268093">
    <property type="component" value="Unassembled WGS sequence"/>
</dbReference>
<comment type="similarity">
    <text evidence="1">Belongs to the peptidase S33 family.</text>
</comment>
<evidence type="ECO:0000313" key="4">
    <source>
        <dbReference type="Proteomes" id="UP000268093"/>
    </source>
</evidence>
<proteinExistence type="inferred from homology"/>
<dbReference type="Pfam" id="PF00561">
    <property type="entry name" value="Abhydrolase_1"/>
    <property type="match status" value="1"/>
</dbReference>
<evidence type="ECO:0000256" key="2">
    <source>
        <dbReference type="ARBA" id="ARBA00022801"/>
    </source>
</evidence>
<keyword evidence="2 3" id="KW-0378">Hydrolase</keyword>
<dbReference type="InterPro" id="IPR029058">
    <property type="entry name" value="AB_hydrolase_fold"/>
</dbReference>
<reference evidence="3 4" key="1">
    <citation type="journal article" date="2018" name="New Phytol.">
        <title>Phylogenomics of Endogonaceae and evolution of mycorrhizas within Mucoromycota.</title>
        <authorList>
            <person name="Chang Y."/>
            <person name="Desiro A."/>
            <person name="Na H."/>
            <person name="Sandor L."/>
            <person name="Lipzen A."/>
            <person name="Clum A."/>
            <person name="Barry K."/>
            <person name="Grigoriev I.V."/>
            <person name="Martin F.M."/>
            <person name="Stajich J.E."/>
            <person name="Smith M.E."/>
            <person name="Bonito G."/>
            <person name="Spatafora J.W."/>
        </authorList>
    </citation>
    <scope>NUCLEOTIDE SEQUENCE [LARGE SCALE GENOMIC DNA]</scope>
    <source>
        <strain evidence="3 4">GMNB39</strain>
    </source>
</reference>
<dbReference type="InterPro" id="IPR002410">
    <property type="entry name" value="Peptidase_S33"/>
</dbReference>
<evidence type="ECO:0000256" key="1">
    <source>
        <dbReference type="ARBA" id="ARBA00010088"/>
    </source>
</evidence>
<dbReference type="SUPFAM" id="SSF53474">
    <property type="entry name" value="alpha/beta-Hydrolases"/>
    <property type="match status" value="1"/>
</dbReference>
<comment type="caution">
    <text evidence="3">The sequence shown here is derived from an EMBL/GenBank/DDBJ whole genome shotgun (WGS) entry which is preliminary data.</text>
</comment>
<sequence length="317" mass="34820">MNPPPSPSSLPPPDLITEGVQLPAGVSLHTTRRGTSLPAIVCLHGGPGMWDYFDRLSLALSRHYTVYTYSQRACGLSSASPPPYNLSIWLSDLERLRTHWGVSRWIVLGHSFGASLALVYALAHPTRVRGLIYVSGTGVGFPEWHDAYRSNRATLLGPDRLGELREMRQKARNRPATVVPYVMESYKTLEREASVLSTASELGCFSADPDRAYEMAREIVSGGEPNLEVNRVLGHETSEWADAEDFVERNAIEEVLADVPILMVHGAADPRPSDGVRKIATAVPGAKFVEFEGVGHWPFVEDLEGFVGVVKEFLKAV</sequence>
<dbReference type="EMBL" id="RBNI01014157">
    <property type="protein sequence ID" value="RUP23360.1"/>
    <property type="molecule type" value="Genomic_DNA"/>
</dbReference>